<accession>A0A1G9WM10</accession>
<sequence length="94" mass="9853">MRGPLSTLTLSWRAADTLGMSAPTLAAATVVAARSRPHGPTAALWHAVELHRPTAEVDGACELTLCGSLARVDVEQPWPAPARDVCPACVVLSR</sequence>
<dbReference type="EMBL" id="FNHE01000037">
    <property type="protein sequence ID" value="SDN51073.1"/>
    <property type="molecule type" value="Genomic_DNA"/>
</dbReference>
<organism evidence="1 3">
    <name type="scientific">Geodermatophilus siccatus</name>
    <dbReference type="NCBI Taxonomy" id="1137991"/>
    <lineage>
        <taxon>Bacteria</taxon>
        <taxon>Bacillati</taxon>
        <taxon>Actinomycetota</taxon>
        <taxon>Actinomycetes</taxon>
        <taxon>Geodermatophilales</taxon>
        <taxon>Geodermatophilaceae</taxon>
        <taxon>Geodermatophilus</taxon>
    </lineage>
</organism>
<evidence type="ECO:0000313" key="1">
    <source>
        <dbReference type="EMBL" id="SDM85186.1"/>
    </source>
</evidence>
<gene>
    <name evidence="1" type="ORF">SAMN05660642_03438</name>
    <name evidence="2" type="ORF">SAMN05660642_04966</name>
</gene>
<reference evidence="3" key="2">
    <citation type="submission" date="2016-10" db="EMBL/GenBank/DDBJ databases">
        <authorList>
            <person name="Varghese N."/>
            <person name="Submissions S."/>
        </authorList>
    </citation>
    <scope>NUCLEOTIDE SEQUENCE [LARGE SCALE GENOMIC DNA]</scope>
    <source>
        <strain evidence="3">DSM 45419</strain>
    </source>
</reference>
<dbReference type="Proteomes" id="UP000198680">
    <property type="component" value="Unassembled WGS sequence"/>
</dbReference>
<evidence type="ECO:0000313" key="3">
    <source>
        <dbReference type="Proteomes" id="UP000198680"/>
    </source>
</evidence>
<dbReference type="AlphaFoldDB" id="A0A1G9WM10"/>
<reference evidence="1" key="1">
    <citation type="submission" date="2016-10" db="EMBL/GenBank/DDBJ databases">
        <authorList>
            <person name="de Groot N.N."/>
        </authorList>
    </citation>
    <scope>NUCLEOTIDE SEQUENCE [LARGE SCALE GENOMIC DNA]</scope>
    <source>
        <strain evidence="1">DSM 45419</strain>
    </source>
</reference>
<dbReference type="EMBL" id="FNHE01000009">
    <property type="protein sequence ID" value="SDM85186.1"/>
    <property type="molecule type" value="Genomic_DNA"/>
</dbReference>
<proteinExistence type="predicted"/>
<evidence type="ECO:0000313" key="2">
    <source>
        <dbReference type="EMBL" id="SDN51073.1"/>
    </source>
</evidence>
<keyword evidence="3" id="KW-1185">Reference proteome</keyword>
<protein>
    <submittedName>
        <fullName evidence="1">Uncharacterized protein</fullName>
    </submittedName>
</protein>
<name>A0A1G9WM10_9ACTN</name>